<evidence type="ECO:0000256" key="6">
    <source>
        <dbReference type="SAM" id="SignalP"/>
    </source>
</evidence>
<name>A0AAV1EBS0_OLDCO</name>
<dbReference type="InterPro" id="IPR017853">
    <property type="entry name" value="GH"/>
</dbReference>
<reference evidence="8" key="1">
    <citation type="submission" date="2023-03" db="EMBL/GenBank/DDBJ databases">
        <authorList>
            <person name="Julca I."/>
        </authorList>
    </citation>
    <scope>NUCLEOTIDE SEQUENCE</scope>
</reference>
<comment type="catalytic activity">
    <reaction evidence="1">
        <text>Random hydrolysis of (1-&gt;4)-beta-D-mannosidic linkages in mannans, galactomannans and glucomannans.</text>
        <dbReference type="EC" id="3.2.1.78"/>
    </reaction>
</comment>
<proteinExistence type="inferred from homology"/>
<dbReference type="Pfam" id="PF26410">
    <property type="entry name" value="GH5_mannosidase"/>
    <property type="match status" value="1"/>
</dbReference>
<dbReference type="PANTHER" id="PTHR31451">
    <property type="match status" value="1"/>
</dbReference>
<sequence>MATHRYSFVVTLVSFFLAQHGCEARVLLNNNNNVNNVGFVRAQAAETCERYKVSEVFRDASAAGLSVCRTWAFRDGGDRALQISPATYDECVFQGDDNMLNGQEVQELKSMGTTTSTHIPLSKDTYYKDHIKRVLTRYNTIVTRMTYIITAWELMNEPRCQTDYSGRTAQEMASFVKSLDRKHMLEIGMGGFYGDGMPEKKQNNPGISRGDENAEMGFRMTSHWEDANNILKKPLVIAEFGKSSKDPGFTQLPPEMIS</sequence>
<accession>A0AAV1EBS0</accession>
<dbReference type="GO" id="GO:0016985">
    <property type="term" value="F:mannan endo-1,4-beta-mannosidase activity"/>
    <property type="evidence" value="ECO:0007669"/>
    <property type="project" value="UniProtKB-EC"/>
</dbReference>
<dbReference type="EC" id="3.2.1.78" evidence="3"/>
<protein>
    <recommendedName>
        <fullName evidence="3">mannan endo-1,4-beta-mannosidase</fullName>
        <ecNumber evidence="3">3.2.1.78</ecNumber>
    </recommendedName>
</protein>
<evidence type="ECO:0000313" key="8">
    <source>
        <dbReference type="EMBL" id="CAI9117164.1"/>
    </source>
</evidence>
<dbReference type="Gene3D" id="3.20.20.80">
    <property type="entry name" value="Glycosidases"/>
    <property type="match status" value="1"/>
</dbReference>
<organism evidence="8 9">
    <name type="scientific">Oldenlandia corymbosa var. corymbosa</name>
    <dbReference type="NCBI Taxonomy" id="529605"/>
    <lineage>
        <taxon>Eukaryota</taxon>
        <taxon>Viridiplantae</taxon>
        <taxon>Streptophyta</taxon>
        <taxon>Embryophyta</taxon>
        <taxon>Tracheophyta</taxon>
        <taxon>Spermatophyta</taxon>
        <taxon>Magnoliopsida</taxon>
        <taxon>eudicotyledons</taxon>
        <taxon>Gunneridae</taxon>
        <taxon>Pentapetalae</taxon>
        <taxon>asterids</taxon>
        <taxon>lamiids</taxon>
        <taxon>Gentianales</taxon>
        <taxon>Rubiaceae</taxon>
        <taxon>Rubioideae</taxon>
        <taxon>Spermacoceae</taxon>
        <taxon>Hedyotis-Oldenlandia complex</taxon>
        <taxon>Oldenlandia</taxon>
    </lineage>
</organism>
<evidence type="ECO:0000256" key="1">
    <source>
        <dbReference type="ARBA" id="ARBA00001678"/>
    </source>
</evidence>
<keyword evidence="9" id="KW-1185">Reference proteome</keyword>
<feature type="chain" id="PRO_5043740535" description="mannan endo-1,4-beta-mannosidase" evidence="6">
    <location>
        <begin position="25"/>
        <end position="258"/>
    </location>
</feature>
<evidence type="ECO:0000256" key="2">
    <source>
        <dbReference type="ARBA" id="ARBA00005641"/>
    </source>
</evidence>
<dbReference type="SUPFAM" id="SSF51445">
    <property type="entry name" value="(Trans)glycosidases"/>
    <property type="match status" value="1"/>
</dbReference>
<feature type="signal peptide" evidence="6">
    <location>
        <begin position="1"/>
        <end position="24"/>
    </location>
</feature>
<gene>
    <name evidence="8" type="ORF">OLC1_LOCUS23265</name>
</gene>
<dbReference type="InterPro" id="IPR001547">
    <property type="entry name" value="Glyco_hydro_5"/>
</dbReference>
<keyword evidence="4" id="KW-0378">Hydrolase</keyword>
<evidence type="ECO:0000256" key="4">
    <source>
        <dbReference type="ARBA" id="ARBA00022801"/>
    </source>
</evidence>
<dbReference type="InterPro" id="IPR045053">
    <property type="entry name" value="MAN-like"/>
</dbReference>
<dbReference type="AlphaFoldDB" id="A0AAV1EBS0"/>
<feature type="domain" description="Glycoside hydrolase family 5" evidence="7">
    <location>
        <begin position="124"/>
        <end position="195"/>
    </location>
</feature>
<evidence type="ECO:0000259" key="7">
    <source>
        <dbReference type="Pfam" id="PF26410"/>
    </source>
</evidence>
<evidence type="ECO:0000313" key="9">
    <source>
        <dbReference type="Proteomes" id="UP001161247"/>
    </source>
</evidence>
<evidence type="ECO:0000256" key="3">
    <source>
        <dbReference type="ARBA" id="ARBA00012706"/>
    </source>
</evidence>
<dbReference type="EMBL" id="OX459125">
    <property type="protein sequence ID" value="CAI9117164.1"/>
    <property type="molecule type" value="Genomic_DNA"/>
</dbReference>
<dbReference type="Proteomes" id="UP001161247">
    <property type="component" value="Chromosome 8"/>
</dbReference>
<comment type="similarity">
    <text evidence="2">Belongs to the glycosyl hydrolase 5 (cellulase A) family.</text>
</comment>
<evidence type="ECO:0000256" key="5">
    <source>
        <dbReference type="ARBA" id="ARBA00023295"/>
    </source>
</evidence>
<keyword evidence="6" id="KW-0732">Signal</keyword>
<dbReference type="PANTHER" id="PTHR31451:SF59">
    <property type="entry name" value="MANNAN ENDO-1,4-BETA-MANNOSIDASE"/>
    <property type="match status" value="1"/>
</dbReference>
<keyword evidence="5" id="KW-0326">Glycosidase</keyword>